<name>A0A177YAL5_9NOCA</name>
<evidence type="ECO:0000313" key="1">
    <source>
        <dbReference type="EMBL" id="OAK52572.1"/>
    </source>
</evidence>
<reference evidence="1 2" key="1">
    <citation type="submission" date="2016-03" db="EMBL/GenBank/DDBJ databases">
        <title>Genome sequence of Rhodococcus kyotonensis KB10.</title>
        <authorList>
            <person name="Jeong H."/>
            <person name="Hong C.E."/>
            <person name="Jo S.H."/>
            <person name="Park J.M."/>
        </authorList>
    </citation>
    <scope>NUCLEOTIDE SEQUENCE [LARGE SCALE GENOMIC DNA]</scope>
    <source>
        <strain evidence="1 2">KB10</strain>
    </source>
</reference>
<organism evidence="1 2">
    <name type="scientific">Rhodococcoides kyotonense</name>
    <dbReference type="NCBI Taxonomy" id="398843"/>
    <lineage>
        <taxon>Bacteria</taxon>
        <taxon>Bacillati</taxon>
        <taxon>Actinomycetota</taxon>
        <taxon>Actinomycetes</taxon>
        <taxon>Mycobacteriales</taxon>
        <taxon>Nocardiaceae</taxon>
        <taxon>Rhodococcoides</taxon>
    </lineage>
</organism>
<dbReference type="Proteomes" id="UP000077519">
    <property type="component" value="Unassembled WGS sequence"/>
</dbReference>
<dbReference type="EMBL" id="LVHI01000023">
    <property type="protein sequence ID" value="OAK52572.1"/>
    <property type="molecule type" value="Genomic_DNA"/>
</dbReference>
<protein>
    <recommendedName>
        <fullName evidence="3">Transposase</fullName>
    </recommendedName>
</protein>
<dbReference type="RefSeq" id="WP_068428148.1">
    <property type="nucleotide sequence ID" value="NZ_LVHI01000023.1"/>
</dbReference>
<keyword evidence="2" id="KW-1185">Reference proteome</keyword>
<comment type="caution">
    <text evidence="1">The sequence shown here is derived from an EMBL/GenBank/DDBJ whole genome shotgun (WGS) entry which is preliminary data.</text>
</comment>
<proteinExistence type="predicted"/>
<accession>A0A177YAL5</accession>
<gene>
    <name evidence="1" type="ORF">A3K89_07075</name>
</gene>
<evidence type="ECO:0000313" key="2">
    <source>
        <dbReference type="Proteomes" id="UP000077519"/>
    </source>
</evidence>
<evidence type="ECO:0008006" key="3">
    <source>
        <dbReference type="Google" id="ProtNLM"/>
    </source>
</evidence>
<dbReference type="AlphaFoldDB" id="A0A177YAL5"/>
<sequence>MRQIKHPMSHAIYEFDDDFNVLVTTRDGRTGTFDPEGRYLHGEVKAVDPELARWVGLGPREPIPITQNRRFMGAAKLLEKMQADKLAEEARAAALDKGGKL</sequence>